<feature type="compositionally biased region" description="Basic and acidic residues" evidence="1">
    <location>
        <begin position="20"/>
        <end position="36"/>
    </location>
</feature>
<sequence>MPLAQSMLQQSKIRQQRNQACKDHNVEKRASQKEKKKWLKEELPENVHGMRSAVHPHFLFLLKVMDKDFSLLPEPPSTEGHEIAVQAAGHLGYVPKDFFDEPSPQVQSQGFQSYCKNEVHKLGLKQFTWDLESSWQHPLNKLMSMVLYHTLHISLVSTDYNHYFWKKDHNNYGVVEALMEQYFTYLTREWKSIQKDEEYLVKKKENQKFARIC</sequence>
<organism evidence="2 3">
    <name type="scientific">Austropuccinia psidii MF-1</name>
    <dbReference type="NCBI Taxonomy" id="1389203"/>
    <lineage>
        <taxon>Eukaryota</taxon>
        <taxon>Fungi</taxon>
        <taxon>Dikarya</taxon>
        <taxon>Basidiomycota</taxon>
        <taxon>Pucciniomycotina</taxon>
        <taxon>Pucciniomycetes</taxon>
        <taxon>Pucciniales</taxon>
        <taxon>Sphaerophragmiaceae</taxon>
        <taxon>Austropuccinia</taxon>
    </lineage>
</organism>
<proteinExistence type="predicted"/>
<dbReference type="EMBL" id="AVOT02000834">
    <property type="protein sequence ID" value="MBW0464629.1"/>
    <property type="molecule type" value="Genomic_DNA"/>
</dbReference>
<evidence type="ECO:0000256" key="1">
    <source>
        <dbReference type="SAM" id="MobiDB-lite"/>
    </source>
</evidence>
<feature type="compositionally biased region" description="Polar residues" evidence="1">
    <location>
        <begin position="1"/>
        <end position="19"/>
    </location>
</feature>
<dbReference type="OrthoDB" id="2501705at2759"/>
<accession>A0A9Q3BG18</accession>
<dbReference type="Proteomes" id="UP000765509">
    <property type="component" value="Unassembled WGS sequence"/>
</dbReference>
<evidence type="ECO:0000313" key="2">
    <source>
        <dbReference type="EMBL" id="MBW0464629.1"/>
    </source>
</evidence>
<reference evidence="2" key="1">
    <citation type="submission" date="2021-03" db="EMBL/GenBank/DDBJ databases">
        <title>Draft genome sequence of rust myrtle Austropuccinia psidii MF-1, a brazilian biotype.</title>
        <authorList>
            <person name="Quecine M.C."/>
            <person name="Pachon D.M.R."/>
            <person name="Bonatelli M.L."/>
            <person name="Correr F.H."/>
            <person name="Franceschini L.M."/>
            <person name="Leite T.F."/>
            <person name="Margarido G.R.A."/>
            <person name="Almeida C.A."/>
            <person name="Ferrarezi J.A."/>
            <person name="Labate C.A."/>
        </authorList>
    </citation>
    <scope>NUCLEOTIDE SEQUENCE</scope>
    <source>
        <strain evidence="2">MF-1</strain>
    </source>
</reference>
<name>A0A9Q3BG18_9BASI</name>
<dbReference type="AlphaFoldDB" id="A0A9Q3BG18"/>
<protein>
    <submittedName>
        <fullName evidence="2">Uncharacterized protein</fullName>
    </submittedName>
</protein>
<gene>
    <name evidence="2" type="ORF">O181_004344</name>
</gene>
<comment type="caution">
    <text evidence="2">The sequence shown here is derived from an EMBL/GenBank/DDBJ whole genome shotgun (WGS) entry which is preliminary data.</text>
</comment>
<keyword evidence="3" id="KW-1185">Reference proteome</keyword>
<evidence type="ECO:0000313" key="3">
    <source>
        <dbReference type="Proteomes" id="UP000765509"/>
    </source>
</evidence>
<feature type="region of interest" description="Disordered" evidence="1">
    <location>
        <begin position="1"/>
        <end position="36"/>
    </location>
</feature>